<feature type="transmembrane region" description="Helical" evidence="6">
    <location>
        <begin position="153"/>
        <end position="175"/>
    </location>
</feature>
<evidence type="ECO:0000313" key="7">
    <source>
        <dbReference type="EMBL" id="MFC6163235.1"/>
    </source>
</evidence>
<dbReference type="PANTHER" id="PTHR30520">
    <property type="entry name" value="FORMATE TRANSPORTER-RELATED"/>
    <property type="match status" value="1"/>
</dbReference>
<dbReference type="PANTHER" id="PTHR30520:SF6">
    <property type="entry name" value="FORMATE_NITRATE FAMILY TRANSPORTER (EUROFUNG)"/>
    <property type="match status" value="1"/>
</dbReference>
<reference evidence="8" key="1">
    <citation type="journal article" date="2019" name="Int. J. Syst. Evol. Microbiol.">
        <title>The Global Catalogue of Microorganisms (GCM) 10K type strain sequencing project: providing services to taxonomists for standard genome sequencing and annotation.</title>
        <authorList>
            <consortium name="The Broad Institute Genomics Platform"/>
            <consortium name="The Broad Institute Genome Sequencing Center for Infectious Disease"/>
            <person name="Wu L."/>
            <person name="Ma J."/>
        </authorList>
    </citation>
    <scope>NUCLEOTIDE SEQUENCE [LARGE SCALE GENOMIC DNA]</scope>
    <source>
        <strain evidence="8">CCM 8932</strain>
    </source>
</reference>
<keyword evidence="4 6" id="KW-0472">Membrane</keyword>
<keyword evidence="8" id="KW-1185">Reference proteome</keyword>
<comment type="caution">
    <text evidence="7">The sequence shown here is derived from an EMBL/GenBank/DDBJ whole genome shotgun (WGS) entry which is preliminary data.</text>
</comment>
<dbReference type="InterPro" id="IPR023271">
    <property type="entry name" value="Aquaporin-like"/>
</dbReference>
<accession>A0ABW1R1J1</accession>
<evidence type="ECO:0000256" key="6">
    <source>
        <dbReference type="SAM" id="Phobius"/>
    </source>
</evidence>
<name>A0ABW1R1J1_9LACO</name>
<dbReference type="Pfam" id="PF01226">
    <property type="entry name" value="Form_Nir_trans"/>
    <property type="match status" value="1"/>
</dbReference>
<evidence type="ECO:0000256" key="5">
    <source>
        <dbReference type="ARBA" id="ARBA00049660"/>
    </source>
</evidence>
<sequence>MFSPEEILTQSIAKGTAKTQRSLFTKFLLGMIGGALIGISFLANVRVSASIPASLGSVATLVGATVFPIGLVMICLAGGELATGNMMTISTAMYAKKISIGKYVVNLLEITVANLVGAILVAYFFGHFVGLTHIGVFKTTLITMAQSKVTASFWQSFVSGIGCNWLVGLAVWMSFGAKDAAGKILGVWFPTMIFVAAGFQHSIANCFLIPAAVFEGGATWGQFISNLIPVYLGNIVGGAIIVGAVYYLSFKAKATK</sequence>
<dbReference type="Gene3D" id="1.20.1080.10">
    <property type="entry name" value="Glycerol uptake facilitator protein"/>
    <property type="match status" value="1"/>
</dbReference>
<protein>
    <submittedName>
        <fullName evidence="7">Formate/nitrite transporter family protein</fullName>
    </submittedName>
</protein>
<dbReference type="InterPro" id="IPR000292">
    <property type="entry name" value="For/NO2_transpt"/>
</dbReference>
<comment type="similarity">
    <text evidence="5">Belongs to the FNT transporter (TC 1.A.16) family.</text>
</comment>
<comment type="subcellular location">
    <subcellularLocation>
        <location evidence="1">Membrane</location>
        <topology evidence="1">Multi-pass membrane protein</topology>
    </subcellularLocation>
</comment>
<organism evidence="7 8">
    <name type="scientific">Lactiplantibacillus dongliensis</name>
    <dbReference type="NCBI Taxonomy" id="2559919"/>
    <lineage>
        <taxon>Bacteria</taxon>
        <taxon>Bacillati</taxon>
        <taxon>Bacillota</taxon>
        <taxon>Bacilli</taxon>
        <taxon>Lactobacillales</taxon>
        <taxon>Lactobacillaceae</taxon>
        <taxon>Lactiplantibacillus</taxon>
    </lineage>
</organism>
<evidence type="ECO:0000256" key="2">
    <source>
        <dbReference type="ARBA" id="ARBA00022692"/>
    </source>
</evidence>
<proteinExistence type="inferred from homology"/>
<feature type="transmembrane region" description="Helical" evidence="6">
    <location>
        <begin position="23"/>
        <end position="43"/>
    </location>
</feature>
<feature type="transmembrane region" description="Helical" evidence="6">
    <location>
        <begin position="187"/>
        <end position="211"/>
    </location>
</feature>
<feature type="transmembrane region" description="Helical" evidence="6">
    <location>
        <begin position="231"/>
        <end position="250"/>
    </location>
</feature>
<feature type="transmembrane region" description="Helical" evidence="6">
    <location>
        <begin position="103"/>
        <end position="125"/>
    </location>
</feature>
<keyword evidence="3 6" id="KW-1133">Transmembrane helix</keyword>
<evidence type="ECO:0000256" key="4">
    <source>
        <dbReference type="ARBA" id="ARBA00023136"/>
    </source>
</evidence>
<evidence type="ECO:0000313" key="8">
    <source>
        <dbReference type="Proteomes" id="UP001596253"/>
    </source>
</evidence>
<keyword evidence="2 6" id="KW-0812">Transmembrane</keyword>
<evidence type="ECO:0000256" key="1">
    <source>
        <dbReference type="ARBA" id="ARBA00004141"/>
    </source>
</evidence>
<gene>
    <name evidence="7" type="ORF">ACFP3T_00845</name>
</gene>
<dbReference type="Proteomes" id="UP001596253">
    <property type="component" value="Unassembled WGS sequence"/>
</dbReference>
<dbReference type="RefSeq" id="WP_137640815.1">
    <property type="nucleotide sequence ID" value="NZ_BJDK01000029.1"/>
</dbReference>
<feature type="transmembrane region" description="Helical" evidence="6">
    <location>
        <begin position="55"/>
        <end position="82"/>
    </location>
</feature>
<dbReference type="EMBL" id="JBHSSD010000004">
    <property type="protein sequence ID" value="MFC6163235.1"/>
    <property type="molecule type" value="Genomic_DNA"/>
</dbReference>
<evidence type="ECO:0000256" key="3">
    <source>
        <dbReference type="ARBA" id="ARBA00022989"/>
    </source>
</evidence>